<name>A0A171KQS7_9BURK</name>
<evidence type="ECO:0000256" key="3">
    <source>
        <dbReference type="HAMAP-Rule" id="MF_00023"/>
    </source>
</evidence>
<evidence type="ECO:0000313" key="8">
    <source>
        <dbReference type="Proteomes" id="UP000292039"/>
    </source>
</evidence>
<evidence type="ECO:0000313" key="7">
    <source>
        <dbReference type="Proteomes" id="UP000078084"/>
    </source>
</evidence>
<evidence type="ECO:0000313" key="6">
    <source>
        <dbReference type="EMBL" id="RZS70538.1"/>
    </source>
</evidence>
<organism evidence="5 7">
    <name type="scientific">Kerstersia gyiorum</name>
    <dbReference type="NCBI Taxonomy" id="206506"/>
    <lineage>
        <taxon>Bacteria</taxon>
        <taxon>Pseudomonadati</taxon>
        <taxon>Pseudomonadota</taxon>
        <taxon>Betaproteobacteria</taxon>
        <taxon>Burkholderiales</taxon>
        <taxon>Alcaligenaceae</taxon>
        <taxon>Kerstersia</taxon>
    </lineage>
</organism>
<dbReference type="GO" id="GO:0003723">
    <property type="term" value="F:RNA binding"/>
    <property type="evidence" value="ECO:0007669"/>
    <property type="project" value="UniProtKB-UniRule"/>
</dbReference>
<dbReference type="GeneID" id="99726603"/>
<keyword evidence="7" id="KW-1185">Reference proteome</keyword>
<dbReference type="PANTHER" id="PTHR30308">
    <property type="entry name" value="TMRNA-BINDING COMPONENT OF TRANS-TRANSLATION TAGGING COMPLEX"/>
    <property type="match status" value="1"/>
</dbReference>
<evidence type="ECO:0000256" key="4">
    <source>
        <dbReference type="SAM" id="MobiDB-lite"/>
    </source>
</evidence>
<dbReference type="Proteomes" id="UP000292039">
    <property type="component" value="Unassembled WGS sequence"/>
</dbReference>
<dbReference type="InterPro" id="IPR023620">
    <property type="entry name" value="SmpB"/>
</dbReference>
<gene>
    <name evidence="3" type="primary">smpB</name>
    <name evidence="5" type="ORF">AAV32_11865</name>
    <name evidence="6" type="ORF">EV679_1945</name>
</gene>
<dbReference type="EMBL" id="SGWZ01000002">
    <property type="protein sequence ID" value="RZS70538.1"/>
    <property type="molecule type" value="Genomic_DNA"/>
</dbReference>
<dbReference type="NCBIfam" id="NF003843">
    <property type="entry name" value="PRK05422.1"/>
    <property type="match status" value="1"/>
</dbReference>
<dbReference type="EMBL" id="LBNE01000008">
    <property type="protein sequence ID" value="KKO71244.1"/>
    <property type="molecule type" value="Genomic_DNA"/>
</dbReference>
<sequence length="157" mass="18233">MSIIDNRKAFHDYFIEDRFEAGLVLQGWEVKAIRAGRAQLKESYVVVLNGEIWLLGMHISPLSTVSTHIHPDATRTRKLLLKKEEIDKLIGKVEQRGYALVPLNLHYAKGRIKLEIGLGRGKKLHDKRDTLRDKDWQRERERVMKHDTRNRAGRSDG</sequence>
<dbReference type="NCBIfam" id="TIGR00086">
    <property type="entry name" value="smpB"/>
    <property type="match status" value="1"/>
</dbReference>
<reference evidence="5 7" key="1">
    <citation type="submission" date="2015-04" db="EMBL/GenBank/DDBJ databases">
        <title>Genome sequence of Kerstersia gyiorum CG1.</title>
        <authorList>
            <person name="Greninger A.L."/>
            <person name="Kozyreva V."/>
            <person name="Chaturvedi V."/>
        </authorList>
    </citation>
    <scope>NUCLEOTIDE SEQUENCE [LARGE SCALE GENOMIC DNA]</scope>
    <source>
        <strain evidence="5 7">CG1</strain>
    </source>
</reference>
<comment type="function">
    <text evidence="3">Required for rescue of stalled ribosomes mediated by trans-translation. Binds to transfer-messenger RNA (tmRNA), required for stable association of tmRNA with ribosomes. tmRNA and SmpB together mimic tRNA shape, replacing the anticodon stem-loop with SmpB. tmRNA is encoded by the ssrA gene; the 2 termini fold to resemble tRNA(Ala) and it encodes a 'tag peptide', a short internal open reading frame. During trans-translation Ala-aminoacylated tmRNA acts like a tRNA, entering the A-site of stalled ribosomes, displacing the stalled mRNA. The ribosome then switches to translate the ORF on the tmRNA; the nascent peptide is terminated with the 'tag peptide' encoded by the tmRNA and targeted for degradation. The ribosome is freed to recommence translation, which seems to be the essential function of trans-translation.</text>
</comment>
<accession>A0A171KQS7</accession>
<feature type="region of interest" description="Disordered" evidence="4">
    <location>
        <begin position="135"/>
        <end position="157"/>
    </location>
</feature>
<dbReference type="InterPro" id="IPR000037">
    <property type="entry name" value="SsrA-bd_prot"/>
</dbReference>
<dbReference type="OrthoDB" id="9805462at2"/>
<proteinExistence type="inferred from homology"/>
<dbReference type="CDD" id="cd09294">
    <property type="entry name" value="SmpB"/>
    <property type="match status" value="1"/>
</dbReference>
<dbReference type="SUPFAM" id="SSF74982">
    <property type="entry name" value="Small protein B (SmpB)"/>
    <property type="match status" value="1"/>
</dbReference>
<dbReference type="GO" id="GO:0070929">
    <property type="term" value="P:trans-translation"/>
    <property type="evidence" value="ECO:0007669"/>
    <property type="project" value="UniProtKB-UniRule"/>
</dbReference>
<dbReference type="Proteomes" id="UP000078084">
    <property type="component" value="Unassembled WGS sequence"/>
</dbReference>
<reference evidence="6 8" key="2">
    <citation type="submission" date="2019-02" db="EMBL/GenBank/DDBJ databases">
        <title>Genomic Encyclopedia of Type Strains, Phase IV (KMG-IV): sequencing the most valuable type-strain genomes for metagenomic binning, comparative biology and taxonomic classification.</title>
        <authorList>
            <person name="Goeker M."/>
        </authorList>
    </citation>
    <scope>NUCLEOTIDE SEQUENCE [LARGE SCALE GENOMIC DNA]</scope>
    <source>
        <strain evidence="6 8">DSM 16618</strain>
    </source>
</reference>
<dbReference type="AlphaFoldDB" id="A0A171KQS7"/>
<evidence type="ECO:0000256" key="2">
    <source>
        <dbReference type="ARBA" id="ARBA00022884"/>
    </source>
</evidence>
<dbReference type="Pfam" id="PF01668">
    <property type="entry name" value="SmpB"/>
    <property type="match status" value="1"/>
</dbReference>
<evidence type="ECO:0000313" key="5">
    <source>
        <dbReference type="EMBL" id="KKO71244.1"/>
    </source>
</evidence>
<dbReference type="PANTHER" id="PTHR30308:SF2">
    <property type="entry name" value="SSRA-BINDING PROTEIN"/>
    <property type="match status" value="1"/>
</dbReference>
<comment type="subcellular location">
    <subcellularLocation>
        <location evidence="3">Cytoplasm</location>
    </subcellularLocation>
    <text evidence="3">The tmRNA-SmpB complex associates with stalled 70S ribosomes.</text>
</comment>
<evidence type="ECO:0000256" key="1">
    <source>
        <dbReference type="ARBA" id="ARBA00022490"/>
    </source>
</evidence>
<dbReference type="GO" id="GO:0070930">
    <property type="term" value="P:trans-translation-dependent protein tagging"/>
    <property type="evidence" value="ECO:0007669"/>
    <property type="project" value="TreeGrafter"/>
</dbReference>
<dbReference type="HAMAP" id="MF_00023">
    <property type="entry name" value="SmpB"/>
    <property type="match status" value="1"/>
</dbReference>
<dbReference type="STRING" id="206506.AAV32_11865"/>
<dbReference type="PROSITE" id="PS01317">
    <property type="entry name" value="SSRP"/>
    <property type="match status" value="1"/>
</dbReference>
<comment type="caution">
    <text evidence="5">The sequence shown here is derived from an EMBL/GenBank/DDBJ whole genome shotgun (WGS) entry which is preliminary data.</text>
</comment>
<keyword evidence="2 3" id="KW-0694">RNA-binding</keyword>
<keyword evidence="1 3" id="KW-0963">Cytoplasm</keyword>
<comment type="similarity">
    <text evidence="3">Belongs to the SmpB family.</text>
</comment>
<dbReference type="GO" id="GO:0005829">
    <property type="term" value="C:cytosol"/>
    <property type="evidence" value="ECO:0007669"/>
    <property type="project" value="TreeGrafter"/>
</dbReference>
<dbReference type="InterPro" id="IPR020081">
    <property type="entry name" value="SsrA-bd_prot_CS"/>
</dbReference>
<dbReference type="PATRIC" id="fig|206506.3.peg.2525"/>
<dbReference type="RefSeq" id="WP_068372239.1">
    <property type="nucleotide sequence ID" value="NZ_CBCSEB010000001.1"/>
</dbReference>
<protein>
    <recommendedName>
        <fullName evidence="3">SsrA-binding protein</fullName>
    </recommendedName>
    <alternativeName>
        <fullName evidence="3">Small protein B</fullName>
    </alternativeName>
</protein>
<dbReference type="Gene3D" id="2.40.280.10">
    <property type="match status" value="1"/>
</dbReference>